<keyword evidence="2" id="KW-1185">Reference proteome</keyword>
<dbReference type="Proteomes" id="UP001054945">
    <property type="component" value="Unassembled WGS sequence"/>
</dbReference>
<evidence type="ECO:0000313" key="1">
    <source>
        <dbReference type="EMBL" id="GIX91301.1"/>
    </source>
</evidence>
<dbReference type="AlphaFoldDB" id="A0AAV4P6E6"/>
<gene>
    <name evidence="1" type="ORF">CEXT_574681</name>
</gene>
<organism evidence="1 2">
    <name type="scientific">Caerostris extrusa</name>
    <name type="common">Bark spider</name>
    <name type="synonym">Caerostris bankana</name>
    <dbReference type="NCBI Taxonomy" id="172846"/>
    <lineage>
        <taxon>Eukaryota</taxon>
        <taxon>Metazoa</taxon>
        <taxon>Ecdysozoa</taxon>
        <taxon>Arthropoda</taxon>
        <taxon>Chelicerata</taxon>
        <taxon>Arachnida</taxon>
        <taxon>Araneae</taxon>
        <taxon>Araneomorphae</taxon>
        <taxon>Entelegynae</taxon>
        <taxon>Araneoidea</taxon>
        <taxon>Araneidae</taxon>
        <taxon>Caerostris</taxon>
    </lineage>
</organism>
<comment type="caution">
    <text evidence="1">The sequence shown here is derived from an EMBL/GenBank/DDBJ whole genome shotgun (WGS) entry which is preliminary data.</text>
</comment>
<reference evidence="1 2" key="1">
    <citation type="submission" date="2021-06" db="EMBL/GenBank/DDBJ databases">
        <title>Caerostris extrusa draft genome.</title>
        <authorList>
            <person name="Kono N."/>
            <person name="Arakawa K."/>
        </authorList>
    </citation>
    <scope>NUCLEOTIDE SEQUENCE [LARGE SCALE GENOMIC DNA]</scope>
</reference>
<name>A0AAV4P6E6_CAEEX</name>
<dbReference type="EMBL" id="BPLR01004010">
    <property type="protein sequence ID" value="GIX91301.1"/>
    <property type="molecule type" value="Genomic_DNA"/>
</dbReference>
<protein>
    <submittedName>
        <fullName evidence="1">Uncharacterized protein</fullName>
    </submittedName>
</protein>
<proteinExistence type="predicted"/>
<evidence type="ECO:0000313" key="2">
    <source>
        <dbReference type="Proteomes" id="UP001054945"/>
    </source>
</evidence>
<sequence length="114" mass="13056">MNSNSSATIVRQKTAEIENYKLSCQATVHYSRLSKGTQPKINNAEFYRSEKNLKKKKCQKSMAMSKILSNQYGELSSETEHTLCVTKTLSSLFTLKMFLRKFTLLTCKPNCNIF</sequence>
<accession>A0AAV4P6E6</accession>